<evidence type="ECO:0000313" key="8">
    <source>
        <dbReference type="Proteomes" id="UP001249851"/>
    </source>
</evidence>
<dbReference type="PANTHER" id="PTHR10772">
    <property type="entry name" value="10 KDA HEAT SHOCK PROTEIN"/>
    <property type="match status" value="1"/>
</dbReference>
<dbReference type="EMBL" id="JARQWQ010000021">
    <property type="protein sequence ID" value="KAK2564755.1"/>
    <property type="molecule type" value="Genomic_DNA"/>
</dbReference>
<evidence type="ECO:0000256" key="3">
    <source>
        <dbReference type="ARBA" id="ARBA00023186"/>
    </source>
</evidence>
<reference evidence="7" key="2">
    <citation type="journal article" date="2023" name="Science">
        <title>Genomic signatures of disease resistance in endangered staghorn corals.</title>
        <authorList>
            <person name="Vollmer S.V."/>
            <person name="Selwyn J.D."/>
            <person name="Despard B.A."/>
            <person name="Roesel C.L."/>
        </authorList>
    </citation>
    <scope>NUCLEOTIDE SEQUENCE</scope>
    <source>
        <strain evidence="7">K2</strain>
    </source>
</reference>
<dbReference type="Pfam" id="PF00166">
    <property type="entry name" value="Cpn10"/>
    <property type="match status" value="1"/>
</dbReference>
<evidence type="ECO:0000256" key="6">
    <source>
        <dbReference type="RuleBase" id="RU003479"/>
    </source>
</evidence>
<dbReference type="SMART" id="SM00883">
    <property type="entry name" value="Cpn10"/>
    <property type="match status" value="1"/>
</dbReference>
<evidence type="ECO:0000313" key="7">
    <source>
        <dbReference type="EMBL" id="KAK2564755.1"/>
    </source>
</evidence>
<dbReference type="InterPro" id="IPR018369">
    <property type="entry name" value="Chaprnonin_Cpn10_CS"/>
</dbReference>
<dbReference type="GO" id="GO:0044183">
    <property type="term" value="F:protein folding chaperone"/>
    <property type="evidence" value="ECO:0007669"/>
    <property type="project" value="InterPro"/>
</dbReference>
<keyword evidence="7" id="KW-0346">Stress response</keyword>
<dbReference type="Proteomes" id="UP001249851">
    <property type="component" value="Unassembled WGS sequence"/>
</dbReference>
<comment type="similarity">
    <text evidence="1 6">Belongs to the GroES chaperonin family.</text>
</comment>
<dbReference type="GO" id="GO:0051087">
    <property type="term" value="F:protein-folding chaperone binding"/>
    <property type="evidence" value="ECO:0007669"/>
    <property type="project" value="TreeGrafter"/>
</dbReference>
<dbReference type="GO" id="GO:0005524">
    <property type="term" value="F:ATP binding"/>
    <property type="evidence" value="ECO:0007669"/>
    <property type="project" value="InterPro"/>
</dbReference>
<comment type="caution">
    <text evidence="7">The sequence shown here is derived from an EMBL/GenBank/DDBJ whole genome shotgun (WGS) entry which is preliminary data.</text>
</comment>
<keyword evidence="3 6" id="KW-0143">Chaperone</keyword>
<dbReference type="GO" id="GO:0046872">
    <property type="term" value="F:metal ion binding"/>
    <property type="evidence" value="ECO:0007669"/>
    <property type="project" value="TreeGrafter"/>
</dbReference>
<reference evidence="7" key="1">
    <citation type="journal article" date="2023" name="G3 (Bethesda)">
        <title>Whole genome assembly and annotation of the endangered Caribbean coral Acropora cervicornis.</title>
        <authorList>
            <person name="Selwyn J.D."/>
            <person name="Vollmer S.V."/>
        </authorList>
    </citation>
    <scope>NUCLEOTIDE SEQUENCE</scope>
    <source>
        <strain evidence="7">K2</strain>
    </source>
</reference>
<gene>
    <name evidence="7" type="ORF">P5673_011439</name>
</gene>
<dbReference type="PROSITE" id="PS00681">
    <property type="entry name" value="CHAPERONINS_CPN10"/>
    <property type="match status" value="1"/>
</dbReference>
<organism evidence="7 8">
    <name type="scientific">Acropora cervicornis</name>
    <name type="common">Staghorn coral</name>
    <dbReference type="NCBI Taxonomy" id="6130"/>
    <lineage>
        <taxon>Eukaryota</taxon>
        <taxon>Metazoa</taxon>
        <taxon>Cnidaria</taxon>
        <taxon>Anthozoa</taxon>
        <taxon>Hexacorallia</taxon>
        <taxon>Scleractinia</taxon>
        <taxon>Astrocoeniina</taxon>
        <taxon>Acroporidae</taxon>
        <taxon>Acropora</taxon>
    </lineage>
</organism>
<dbReference type="FunFam" id="2.30.33.40:FF:000002">
    <property type="entry name" value="10 kDa chaperonin, mitochondrial"/>
    <property type="match status" value="1"/>
</dbReference>
<dbReference type="Gene3D" id="2.30.33.40">
    <property type="entry name" value="GroES chaperonin"/>
    <property type="match status" value="1"/>
</dbReference>
<dbReference type="CDD" id="cd00320">
    <property type="entry name" value="cpn10"/>
    <property type="match status" value="1"/>
</dbReference>
<keyword evidence="8" id="KW-1185">Reference proteome</keyword>
<dbReference type="GO" id="GO:0005759">
    <property type="term" value="C:mitochondrial matrix"/>
    <property type="evidence" value="ECO:0007669"/>
    <property type="project" value="TreeGrafter"/>
</dbReference>
<protein>
    <recommendedName>
        <fullName evidence="2">10 kDa heat shock protein, mitochondrial</fullName>
    </recommendedName>
    <alternativeName>
        <fullName evidence="4">10 kDa chaperonin</fullName>
    </alternativeName>
    <alternativeName>
        <fullName evidence="5">Chaperonin 10</fullName>
    </alternativeName>
</protein>
<dbReference type="InterPro" id="IPR011032">
    <property type="entry name" value="GroES-like_sf"/>
</dbReference>
<dbReference type="AlphaFoldDB" id="A0AAD9V8K3"/>
<dbReference type="PRINTS" id="PR00297">
    <property type="entry name" value="CHAPERONIN10"/>
</dbReference>
<sequence>MEKVINDVIFRCKGDLSVDVILYKHVDDEASIRKFKPLFDRILVEKFLPEVKTKGGVLLPEKGQGKVLEGTVVAVGPGLRDDKTGESKGVSVEVGDKVLLPEYGGTKINLEEKEYHIYRDGDILGVFQ</sequence>
<evidence type="ECO:0000256" key="2">
    <source>
        <dbReference type="ARBA" id="ARBA00018842"/>
    </source>
</evidence>
<dbReference type="SUPFAM" id="SSF50129">
    <property type="entry name" value="GroES-like"/>
    <property type="match status" value="1"/>
</dbReference>
<dbReference type="GO" id="GO:0051082">
    <property type="term" value="F:unfolded protein binding"/>
    <property type="evidence" value="ECO:0007669"/>
    <property type="project" value="TreeGrafter"/>
</dbReference>
<evidence type="ECO:0000256" key="4">
    <source>
        <dbReference type="ARBA" id="ARBA00029976"/>
    </source>
</evidence>
<accession>A0AAD9V8K3</accession>
<dbReference type="InterPro" id="IPR020818">
    <property type="entry name" value="Chaperonin_GroES"/>
</dbReference>
<evidence type="ECO:0000256" key="1">
    <source>
        <dbReference type="ARBA" id="ARBA00006975"/>
    </source>
</evidence>
<name>A0AAD9V8K3_ACRCE</name>
<proteinExistence type="inferred from homology"/>
<evidence type="ECO:0000256" key="5">
    <source>
        <dbReference type="ARBA" id="ARBA00031971"/>
    </source>
</evidence>
<dbReference type="PANTHER" id="PTHR10772:SF0">
    <property type="entry name" value="10 KDA HEAT SHOCK PROTEIN, MITOCHONDRIAL"/>
    <property type="match status" value="1"/>
</dbReference>
<dbReference type="HAMAP" id="MF_00580">
    <property type="entry name" value="CH10"/>
    <property type="match status" value="1"/>
</dbReference>
<dbReference type="InterPro" id="IPR037124">
    <property type="entry name" value="Chaperonin_GroES_sf"/>
</dbReference>